<dbReference type="PANTHER" id="PTHR11474">
    <property type="entry name" value="TYROSINASE FAMILY MEMBER"/>
    <property type="match status" value="1"/>
</dbReference>
<evidence type="ECO:0000256" key="3">
    <source>
        <dbReference type="SAM" id="SignalP"/>
    </source>
</evidence>
<keyword evidence="2" id="KW-0560">Oxidoreductase</keyword>
<organism evidence="5 6">
    <name type="scientific">Seiridium cardinale</name>
    <dbReference type="NCBI Taxonomy" id="138064"/>
    <lineage>
        <taxon>Eukaryota</taxon>
        <taxon>Fungi</taxon>
        <taxon>Dikarya</taxon>
        <taxon>Ascomycota</taxon>
        <taxon>Pezizomycotina</taxon>
        <taxon>Sordariomycetes</taxon>
        <taxon>Xylariomycetidae</taxon>
        <taxon>Amphisphaeriales</taxon>
        <taxon>Sporocadaceae</taxon>
        <taxon>Seiridium</taxon>
    </lineage>
</organism>
<feature type="signal peptide" evidence="3">
    <location>
        <begin position="1"/>
        <end position="18"/>
    </location>
</feature>
<comment type="caution">
    <text evidence="5">The sequence shown here is derived from an EMBL/GenBank/DDBJ whole genome shotgun (WGS) entry which is preliminary data.</text>
</comment>
<evidence type="ECO:0000313" key="5">
    <source>
        <dbReference type="EMBL" id="KAK9772361.1"/>
    </source>
</evidence>
<reference evidence="5 6" key="1">
    <citation type="submission" date="2024-02" db="EMBL/GenBank/DDBJ databases">
        <title>First draft genome assembly of two strains of Seiridium cardinale.</title>
        <authorList>
            <person name="Emiliani G."/>
            <person name="Scali E."/>
        </authorList>
    </citation>
    <scope>NUCLEOTIDE SEQUENCE [LARGE SCALE GENOMIC DNA]</scope>
    <source>
        <strain evidence="5 6">BM-138-000479</strain>
    </source>
</reference>
<dbReference type="InterPro" id="IPR002227">
    <property type="entry name" value="Tyrosinase_Cu-bd"/>
</dbReference>
<feature type="domain" description="Tyrosinase copper-binding" evidence="4">
    <location>
        <begin position="123"/>
        <end position="140"/>
    </location>
</feature>
<sequence length="613" mass="67517">MRTTLSSLFLVSLPLASGYTPAPTSGSDLLAAQSLANLNASVADGTLAAQLATKDVSQTCTIETAAVRREYSTLSDDEKLEYTNAVKCLMAKDPITPLDLAPGVRSRYDDFVATHINQTWSIHACGAFFSWHRYFTWTFEQALRDECGYTGYLPYWNWGKSALDPINSPYLDGSEYSQGGNGIYEAHNATQGLPSGLLPIEPGVGGGCVETGPYAGVMANISATGPTWPTVEAGVELSYGPRCIRHDISVPLANEWATDDHTVDLLSNPSWQTDIAAFQDRLQYTGNDTVGYYGLHQYGHFSVTGDPSGDVYNSPNEPLFWLHHGNVDRMWWIWQNQQPTERAFQIGGTRTMLNTPPSDNATIDDLIDLGVNAGASAISQHVSSVDRQLGLTLIPRLFANKMLLKWCLTFVALCIFSTTTSGLHETEEIDWASLHCPDDDTSTLPTPTYGTEERVWMICTELIINAPLQTVYDTLIDYNNYPVWNSFVVDIQLPADDIETPEDVYVGLKMVFTSTGLFPGINATSNELVTVLDDDISKGYLLNAWRSNEIFNGSLIRAEHPNILTDAGQGRTRHVSYETYYEGIATPLIYSLKANLQAGWDKQGQDLIAYLEG</sequence>
<dbReference type="PANTHER" id="PTHR11474:SF125">
    <property type="entry name" value="N-ACETYL-6-HYDROXYTRYPTOPHAN OXIDASE IVOB-RELATED"/>
    <property type="match status" value="1"/>
</dbReference>
<accession>A0ABR2XFG3</accession>
<evidence type="ECO:0000256" key="1">
    <source>
        <dbReference type="ARBA" id="ARBA00022723"/>
    </source>
</evidence>
<evidence type="ECO:0000313" key="6">
    <source>
        <dbReference type="Proteomes" id="UP001465668"/>
    </source>
</evidence>
<dbReference type="EMBL" id="JARVKM010000062">
    <property type="protein sequence ID" value="KAK9772361.1"/>
    <property type="molecule type" value="Genomic_DNA"/>
</dbReference>
<dbReference type="Proteomes" id="UP001465668">
    <property type="component" value="Unassembled WGS sequence"/>
</dbReference>
<keyword evidence="1" id="KW-0479">Metal-binding</keyword>
<dbReference type="PROSITE" id="PS00497">
    <property type="entry name" value="TYROSINASE_1"/>
    <property type="match status" value="1"/>
</dbReference>
<proteinExistence type="predicted"/>
<gene>
    <name evidence="5" type="ORF">SCAR479_10899</name>
</gene>
<dbReference type="Gene3D" id="3.30.530.20">
    <property type="match status" value="1"/>
</dbReference>
<keyword evidence="3" id="KW-0732">Signal</keyword>
<evidence type="ECO:0000259" key="4">
    <source>
        <dbReference type="PROSITE" id="PS00497"/>
    </source>
</evidence>
<evidence type="ECO:0000256" key="2">
    <source>
        <dbReference type="ARBA" id="ARBA00023002"/>
    </source>
</evidence>
<name>A0ABR2XFG3_9PEZI</name>
<dbReference type="SUPFAM" id="SSF48056">
    <property type="entry name" value="Di-copper centre-containing domain"/>
    <property type="match status" value="1"/>
</dbReference>
<dbReference type="InterPro" id="IPR008922">
    <property type="entry name" value="Di-copper_centre_dom_sf"/>
</dbReference>
<feature type="chain" id="PRO_5045044527" description="Tyrosinase copper-binding domain-containing protein" evidence="3">
    <location>
        <begin position="19"/>
        <end position="613"/>
    </location>
</feature>
<protein>
    <recommendedName>
        <fullName evidence="4">Tyrosinase copper-binding domain-containing protein</fullName>
    </recommendedName>
</protein>
<dbReference type="SUPFAM" id="SSF55961">
    <property type="entry name" value="Bet v1-like"/>
    <property type="match status" value="1"/>
</dbReference>
<dbReference type="Gene3D" id="1.10.1280.10">
    <property type="entry name" value="Di-copper center containing domain from catechol oxidase"/>
    <property type="match status" value="1"/>
</dbReference>
<dbReference type="PRINTS" id="PR00092">
    <property type="entry name" value="TYROSINASE"/>
</dbReference>
<dbReference type="InterPro" id="IPR050316">
    <property type="entry name" value="Tyrosinase/Hemocyanin"/>
</dbReference>
<dbReference type="Pfam" id="PF00264">
    <property type="entry name" value="Tyrosinase"/>
    <property type="match status" value="1"/>
</dbReference>
<dbReference type="InterPro" id="IPR023393">
    <property type="entry name" value="START-like_dom_sf"/>
</dbReference>
<keyword evidence="6" id="KW-1185">Reference proteome</keyword>